<evidence type="ECO:0000313" key="2">
    <source>
        <dbReference type="EMBL" id="KAF2028636.1"/>
    </source>
</evidence>
<reference evidence="2" key="1">
    <citation type="journal article" date="2020" name="Stud. Mycol.">
        <title>101 Dothideomycetes genomes: a test case for predicting lifestyles and emergence of pathogens.</title>
        <authorList>
            <person name="Haridas S."/>
            <person name="Albert R."/>
            <person name="Binder M."/>
            <person name="Bloem J."/>
            <person name="Labutti K."/>
            <person name="Salamov A."/>
            <person name="Andreopoulos B."/>
            <person name="Baker S."/>
            <person name="Barry K."/>
            <person name="Bills G."/>
            <person name="Bluhm B."/>
            <person name="Cannon C."/>
            <person name="Castanera R."/>
            <person name="Culley D."/>
            <person name="Daum C."/>
            <person name="Ezra D."/>
            <person name="Gonzalez J."/>
            <person name="Henrissat B."/>
            <person name="Kuo A."/>
            <person name="Liang C."/>
            <person name="Lipzen A."/>
            <person name="Lutzoni F."/>
            <person name="Magnuson J."/>
            <person name="Mondo S."/>
            <person name="Nolan M."/>
            <person name="Ohm R."/>
            <person name="Pangilinan J."/>
            <person name="Park H.-J."/>
            <person name="Ramirez L."/>
            <person name="Alfaro M."/>
            <person name="Sun H."/>
            <person name="Tritt A."/>
            <person name="Yoshinaga Y."/>
            <person name="Zwiers L.-H."/>
            <person name="Turgeon B."/>
            <person name="Goodwin S."/>
            <person name="Spatafora J."/>
            <person name="Crous P."/>
            <person name="Grigoriev I."/>
        </authorList>
    </citation>
    <scope>NUCLEOTIDE SEQUENCE</scope>
    <source>
        <strain evidence="2">CBS 110217</strain>
    </source>
</reference>
<keyword evidence="3" id="KW-1185">Reference proteome</keyword>
<organism evidence="2 3">
    <name type="scientific">Setomelanomma holmii</name>
    <dbReference type="NCBI Taxonomy" id="210430"/>
    <lineage>
        <taxon>Eukaryota</taxon>
        <taxon>Fungi</taxon>
        <taxon>Dikarya</taxon>
        <taxon>Ascomycota</taxon>
        <taxon>Pezizomycotina</taxon>
        <taxon>Dothideomycetes</taxon>
        <taxon>Pleosporomycetidae</taxon>
        <taxon>Pleosporales</taxon>
        <taxon>Pleosporineae</taxon>
        <taxon>Phaeosphaeriaceae</taxon>
        <taxon>Setomelanomma</taxon>
    </lineage>
</organism>
<sequence>MHTLLDADTSLLTPTDEPSLEFISSHPTNDRPASSKLPCPDIKTSTEAGTFASNTDHDPSTHFGINNNKGTSTTILAREQFHAVTSDPFYDEGEKDANGQVIMASREPCETCGGKVVFATKGEWLLICQGCQIPQ</sequence>
<evidence type="ECO:0000313" key="3">
    <source>
        <dbReference type="Proteomes" id="UP000799777"/>
    </source>
</evidence>
<feature type="region of interest" description="Disordered" evidence="1">
    <location>
        <begin position="1"/>
        <end position="69"/>
    </location>
</feature>
<accession>A0A9P4LJ04</accession>
<proteinExistence type="predicted"/>
<dbReference type="OrthoDB" id="3757859at2759"/>
<evidence type="ECO:0000256" key="1">
    <source>
        <dbReference type="SAM" id="MobiDB-lite"/>
    </source>
</evidence>
<dbReference type="EMBL" id="ML978210">
    <property type="protein sequence ID" value="KAF2028636.1"/>
    <property type="molecule type" value="Genomic_DNA"/>
</dbReference>
<feature type="compositionally biased region" description="Polar residues" evidence="1">
    <location>
        <begin position="43"/>
        <end position="54"/>
    </location>
</feature>
<name>A0A9P4LJ04_9PLEO</name>
<comment type="caution">
    <text evidence="2">The sequence shown here is derived from an EMBL/GenBank/DDBJ whole genome shotgun (WGS) entry which is preliminary data.</text>
</comment>
<dbReference type="AlphaFoldDB" id="A0A9P4LJ04"/>
<gene>
    <name evidence="2" type="ORF">EK21DRAFT_69382</name>
</gene>
<dbReference type="Proteomes" id="UP000799777">
    <property type="component" value="Unassembled WGS sequence"/>
</dbReference>
<protein>
    <submittedName>
        <fullName evidence="2">Uncharacterized protein</fullName>
    </submittedName>
</protein>